<evidence type="ECO:0000256" key="6">
    <source>
        <dbReference type="ARBA" id="ARBA00023136"/>
    </source>
</evidence>
<evidence type="ECO:0000256" key="5">
    <source>
        <dbReference type="ARBA" id="ARBA00023128"/>
    </source>
</evidence>
<dbReference type="PANTHER" id="PTHR31107">
    <property type="entry name" value="APOPTOGENIC PROTEIN 1, MITOCHONDRIAL"/>
    <property type="match status" value="1"/>
</dbReference>
<evidence type="ECO:0000256" key="7">
    <source>
        <dbReference type="SAM" id="MobiDB-lite"/>
    </source>
</evidence>
<evidence type="ECO:0000256" key="4">
    <source>
        <dbReference type="ARBA" id="ARBA00022946"/>
    </source>
</evidence>
<comment type="similarity">
    <text evidence="2">Belongs to the COA8 family.</text>
</comment>
<evidence type="ECO:0000256" key="1">
    <source>
        <dbReference type="ARBA" id="ARBA00004443"/>
    </source>
</evidence>
<sequence>MRRLLLRLRPGGRGLPTLGPLGRLRLPLGLPLGLPATRAARSGEHREAKSAAQPPAEPERDWVGPPDRDSNLRPVRVGRRPPETPLELQLRELRGDTEAWSHHFWSEQNLAFSREKQEFIVKRLRDKGLGTRDEDGSKRSLSVEEMAEFYKGFLDDNYTKHLNYNKEWYRRNFTMTWMMGRVAVLRAWRFVLSGGRPR</sequence>
<dbReference type="PANTHER" id="PTHR31107:SF2">
    <property type="entry name" value="CYTOCHROME C OXIDASE ASSEMBLY FACTOR 8"/>
    <property type="match status" value="1"/>
</dbReference>
<organism evidence="8 9">
    <name type="scientific">Petromyzon marinus</name>
    <name type="common">Sea lamprey</name>
    <dbReference type="NCBI Taxonomy" id="7757"/>
    <lineage>
        <taxon>Eukaryota</taxon>
        <taxon>Metazoa</taxon>
        <taxon>Chordata</taxon>
        <taxon>Craniata</taxon>
        <taxon>Vertebrata</taxon>
        <taxon>Cyclostomata</taxon>
        <taxon>Hyperoartia</taxon>
        <taxon>Petromyzontiformes</taxon>
        <taxon>Petromyzontidae</taxon>
        <taxon>Petromyzon</taxon>
    </lineage>
</organism>
<feature type="region of interest" description="Disordered" evidence="7">
    <location>
        <begin position="39"/>
        <end position="83"/>
    </location>
</feature>
<comment type="subcellular location">
    <subcellularLocation>
        <location evidence="1">Mitochondrion inner membrane</location>
        <topology evidence="1">Peripheral membrane protein</topology>
        <orientation evidence="1">Matrix side</orientation>
    </subcellularLocation>
</comment>
<dbReference type="AlphaFoldDB" id="A0AAJ7T5Q5"/>
<proteinExistence type="inferred from homology"/>
<protein>
    <submittedName>
        <fullName evidence="9">Cytochrome c oxidase assembly factor 8</fullName>
    </submittedName>
</protein>
<gene>
    <name evidence="9" type="primary">LOC116943258</name>
</gene>
<dbReference type="InterPro" id="IPR018796">
    <property type="entry name" value="COA8"/>
</dbReference>
<keyword evidence="6" id="KW-0472">Membrane</keyword>
<dbReference type="CTD" id="84334"/>
<dbReference type="GeneID" id="116943258"/>
<dbReference type="KEGG" id="pmrn:116943258"/>
<evidence type="ECO:0000256" key="3">
    <source>
        <dbReference type="ARBA" id="ARBA00022792"/>
    </source>
</evidence>
<name>A0AAJ7T5Q5_PETMA</name>
<evidence type="ECO:0000313" key="8">
    <source>
        <dbReference type="Proteomes" id="UP001318040"/>
    </source>
</evidence>
<dbReference type="GO" id="GO:0005743">
    <property type="term" value="C:mitochondrial inner membrane"/>
    <property type="evidence" value="ECO:0007669"/>
    <property type="project" value="UniProtKB-SubCell"/>
</dbReference>
<reference evidence="9" key="1">
    <citation type="submission" date="2025-08" db="UniProtKB">
        <authorList>
            <consortium name="RefSeq"/>
        </authorList>
    </citation>
    <scope>IDENTIFICATION</scope>
    <source>
        <tissue evidence="9">Sperm</tissue>
    </source>
</reference>
<evidence type="ECO:0000313" key="9">
    <source>
        <dbReference type="RefSeq" id="XP_032811856.1"/>
    </source>
</evidence>
<feature type="compositionally biased region" description="Basic and acidic residues" evidence="7">
    <location>
        <begin position="57"/>
        <end position="71"/>
    </location>
</feature>
<dbReference type="Proteomes" id="UP001318040">
    <property type="component" value="Chromosome 17"/>
</dbReference>
<dbReference type="GO" id="GO:0097193">
    <property type="term" value="P:intrinsic apoptotic signaling pathway"/>
    <property type="evidence" value="ECO:0007669"/>
    <property type="project" value="InterPro"/>
</dbReference>
<keyword evidence="4" id="KW-0809">Transit peptide</keyword>
<evidence type="ECO:0000256" key="2">
    <source>
        <dbReference type="ARBA" id="ARBA00005453"/>
    </source>
</evidence>
<dbReference type="Pfam" id="PF10231">
    <property type="entry name" value="COA8"/>
    <property type="match status" value="1"/>
</dbReference>
<dbReference type="RefSeq" id="XP_032811856.1">
    <property type="nucleotide sequence ID" value="XM_032955965.1"/>
</dbReference>
<keyword evidence="5" id="KW-0496">Mitochondrion</keyword>
<keyword evidence="8" id="KW-1185">Reference proteome</keyword>
<accession>A0AAJ7T5Q5</accession>
<keyword evidence="3" id="KW-0999">Mitochondrion inner membrane</keyword>